<gene>
    <name evidence="1" type="ORF">VIS19158_10354</name>
</gene>
<dbReference type="EMBL" id="AFWE01000131">
    <property type="protein sequence ID" value="EGU36152.1"/>
    <property type="molecule type" value="Genomic_DNA"/>
</dbReference>
<name>F9RP45_9VIBR</name>
<sequence>MNTLFNKDNSMVPERPDVDNEDVKDIFIKQAVEDLFAERDCGFTEHEKPMLIESLMRHWEEHCDEYELAKDFERDGWAVDYDFVTQLENACGYVNAALKAHIDEWANSNDIAPPYEIGTQLDIGVITGVSEYEPATYRVLVHGEPEHSTSRRLIKFEDARLQ</sequence>
<organism evidence="1 2">
    <name type="scientific">Vibrio scophthalmi LMG 19158</name>
    <dbReference type="NCBI Taxonomy" id="870967"/>
    <lineage>
        <taxon>Bacteria</taxon>
        <taxon>Pseudomonadati</taxon>
        <taxon>Pseudomonadota</taxon>
        <taxon>Gammaproteobacteria</taxon>
        <taxon>Vibrionales</taxon>
        <taxon>Vibrionaceae</taxon>
        <taxon>Vibrio</taxon>
    </lineage>
</organism>
<evidence type="ECO:0000313" key="2">
    <source>
        <dbReference type="Proteomes" id="UP000004349"/>
    </source>
</evidence>
<comment type="caution">
    <text evidence="1">The sequence shown here is derived from an EMBL/GenBank/DDBJ whole genome shotgun (WGS) entry which is preliminary data.</text>
</comment>
<dbReference type="eggNOG" id="ENOG502ZSH4">
    <property type="taxonomic scope" value="Bacteria"/>
</dbReference>
<accession>F9RP45</accession>
<protein>
    <submittedName>
        <fullName evidence="1">Uncharacterized protein</fullName>
    </submittedName>
</protein>
<proteinExistence type="predicted"/>
<dbReference type="RefSeq" id="WP_005595676.1">
    <property type="nucleotide sequence ID" value="NZ_AFWE01000131.1"/>
</dbReference>
<dbReference type="AlphaFoldDB" id="F9RP45"/>
<dbReference type="Proteomes" id="UP000004349">
    <property type="component" value="Unassembled WGS sequence"/>
</dbReference>
<evidence type="ECO:0000313" key="1">
    <source>
        <dbReference type="EMBL" id="EGU36152.1"/>
    </source>
</evidence>
<reference evidence="1 2" key="1">
    <citation type="journal article" date="2012" name="Int. J. Syst. Evol. Microbiol.">
        <title>Vibrio caribbeanicus sp. nov., isolated from the marine sponge Scleritoderma cyanea.</title>
        <authorList>
            <person name="Hoffmann M."/>
            <person name="Monday S.R."/>
            <person name="Allard M.W."/>
            <person name="Strain E.A."/>
            <person name="Whittaker P."/>
            <person name="Naum M."/>
            <person name="McCarthy P.J."/>
            <person name="Lopez J.V."/>
            <person name="Fischer M."/>
            <person name="Brown E.W."/>
        </authorList>
    </citation>
    <scope>NUCLEOTIDE SEQUENCE [LARGE SCALE GENOMIC DNA]</scope>
    <source>
        <strain evidence="1 2">LMG 19158</strain>
    </source>
</reference>